<proteinExistence type="predicted"/>
<keyword evidence="1" id="KW-0963">Cytoplasm</keyword>
<dbReference type="EMBL" id="CP021744">
    <property type="protein sequence ID" value="ARZ72640.1"/>
    <property type="molecule type" value="Genomic_DNA"/>
</dbReference>
<dbReference type="Gene3D" id="3.40.47.10">
    <property type="match status" value="1"/>
</dbReference>
<feature type="compositionally biased region" description="Basic residues" evidence="2">
    <location>
        <begin position="13"/>
        <end position="22"/>
    </location>
</feature>
<dbReference type="InterPro" id="IPR016039">
    <property type="entry name" value="Thiolase-like"/>
</dbReference>
<dbReference type="SUPFAM" id="SSF53901">
    <property type="entry name" value="Thiolase-like"/>
    <property type="match status" value="1"/>
</dbReference>
<dbReference type="Proteomes" id="UP000195755">
    <property type="component" value="Chromosome"/>
</dbReference>
<protein>
    <submittedName>
        <fullName evidence="4">3-oxoacyl-ACP synthase</fullName>
    </submittedName>
</protein>
<name>A0A1Z2LE97_9ACTN</name>
<dbReference type="GO" id="GO:0006633">
    <property type="term" value="P:fatty acid biosynthetic process"/>
    <property type="evidence" value="ECO:0007669"/>
    <property type="project" value="InterPro"/>
</dbReference>
<feature type="region of interest" description="Disordered" evidence="2">
    <location>
        <begin position="1"/>
        <end position="27"/>
    </location>
</feature>
<organism evidence="4 5">
    <name type="scientific">Streptomyces albireticuli</name>
    <dbReference type="NCBI Taxonomy" id="1940"/>
    <lineage>
        <taxon>Bacteria</taxon>
        <taxon>Bacillati</taxon>
        <taxon>Actinomycetota</taxon>
        <taxon>Actinomycetes</taxon>
        <taxon>Kitasatosporales</taxon>
        <taxon>Streptomycetaceae</taxon>
        <taxon>Streptomyces</taxon>
    </lineage>
</organism>
<dbReference type="Pfam" id="PF08545">
    <property type="entry name" value="ACP_syn_III"/>
    <property type="match status" value="1"/>
</dbReference>
<dbReference type="GO" id="GO:0004315">
    <property type="term" value="F:3-oxoacyl-[acyl-carrier-protein] synthase activity"/>
    <property type="evidence" value="ECO:0007669"/>
    <property type="project" value="InterPro"/>
</dbReference>
<evidence type="ECO:0000313" key="4">
    <source>
        <dbReference type="EMBL" id="ARZ72640.1"/>
    </source>
</evidence>
<evidence type="ECO:0000256" key="1">
    <source>
        <dbReference type="ARBA" id="ARBA00022490"/>
    </source>
</evidence>
<reference evidence="4 5" key="1">
    <citation type="submission" date="2017-06" db="EMBL/GenBank/DDBJ databases">
        <title>Streptomyces albireticuli Genome sequencing and assembly.</title>
        <authorList>
            <person name="Wang Y."/>
            <person name="Du B."/>
            <person name="Ding Y."/>
            <person name="Liu H."/>
            <person name="Hou Q."/>
            <person name="Liu K."/>
            <person name="Yao L."/>
            <person name="Wang C."/>
        </authorList>
    </citation>
    <scope>NUCLEOTIDE SEQUENCE [LARGE SCALE GENOMIC DNA]</scope>
    <source>
        <strain evidence="4 5">MDJK11</strain>
    </source>
</reference>
<evidence type="ECO:0000313" key="5">
    <source>
        <dbReference type="Proteomes" id="UP000195755"/>
    </source>
</evidence>
<dbReference type="InterPro" id="IPR013751">
    <property type="entry name" value="ACP_syn_III_N"/>
</dbReference>
<dbReference type="AlphaFoldDB" id="A0A1Z2LE97"/>
<evidence type="ECO:0000256" key="2">
    <source>
        <dbReference type="SAM" id="MobiDB-lite"/>
    </source>
</evidence>
<sequence>MEAVVLATTTRTGRARPPRRRSPPGSGWAGAAFDIAAVCTGFLYGLATAAGLIASGGAGGCC</sequence>
<evidence type="ECO:0000259" key="3">
    <source>
        <dbReference type="Pfam" id="PF08545"/>
    </source>
</evidence>
<gene>
    <name evidence="4" type="primary">fabH</name>
    <name evidence="4" type="ORF">SMD11_7065</name>
</gene>
<dbReference type="KEGG" id="salj:SMD11_7065"/>
<accession>A0A1Z2LE97</accession>
<feature type="domain" description="Beta-ketoacyl-[acyl-carrier-protein] synthase III N-terminal" evidence="3">
    <location>
        <begin position="33"/>
        <end position="58"/>
    </location>
</feature>